<sequence>MSDLTRLDAAHAAMEAAPEDEGARLDFYAQLAASELFLLLDKEAEGESVTPRTFEVEGQSYVLVFDGEDRLARFAGGEAPYAALSGRAVAGMLAPAGLGLGLNLDVAPSAMILPPDAVAWLAGTLEQGPREVETKVSAFTAPGGLPERLLTALDARLASAAGLASSAYLVGVEYENGAEGHMLGVIDPVPGAEGALARAVSDLLQFSGLEAAALDVAFFRAEDAAAARLARVGLRFDLPEPEAVAEVPGAAPGMDPAKPPRLR</sequence>
<dbReference type="PATRIC" id="fig|540747.5.peg.3455"/>
<evidence type="ECO:0000313" key="5">
    <source>
        <dbReference type="Proteomes" id="UP000325785"/>
    </source>
</evidence>
<dbReference type="AlphaFoldDB" id="A0A0T5P1X8"/>
<dbReference type="Pfam" id="PF07179">
    <property type="entry name" value="SseB"/>
    <property type="match status" value="1"/>
</dbReference>
<evidence type="ECO:0000313" key="4">
    <source>
        <dbReference type="Proteomes" id="UP000051401"/>
    </source>
</evidence>
<dbReference type="EMBL" id="CP031598">
    <property type="protein sequence ID" value="QEW24806.1"/>
    <property type="molecule type" value="Genomic_DNA"/>
</dbReference>
<dbReference type="EMBL" id="LAXI01000027">
    <property type="protein sequence ID" value="KRS15161.1"/>
    <property type="molecule type" value="Genomic_DNA"/>
</dbReference>
<protein>
    <recommendedName>
        <fullName evidence="1">SseB protein N-terminal domain-containing protein</fullName>
    </recommendedName>
</protein>
<dbReference type="KEGG" id="rid:RIdsm_00589"/>
<dbReference type="InterPro" id="IPR009839">
    <property type="entry name" value="SseB_N"/>
</dbReference>
<dbReference type="STRING" id="540747.SAMN04488031_11197"/>
<dbReference type="Proteomes" id="UP000325785">
    <property type="component" value="Chromosome"/>
</dbReference>
<evidence type="ECO:0000313" key="3">
    <source>
        <dbReference type="EMBL" id="QEW24806.1"/>
    </source>
</evidence>
<evidence type="ECO:0000313" key="2">
    <source>
        <dbReference type="EMBL" id="KRS15161.1"/>
    </source>
</evidence>
<accession>A0A0T5P1X8</accession>
<feature type="domain" description="SseB protein N-terminal" evidence="1">
    <location>
        <begin position="12"/>
        <end position="120"/>
    </location>
</feature>
<organism evidence="2 4">
    <name type="scientific">Roseovarius indicus</name>
    <dbReference type="NCBI Taxonomy" id="540747"/>
    <lineage>
        <taxon>Bacteria</taxon>
        <taxon>Pseudomonadati</taxon>
        <taxon>Pseudomonadota</taxon>
        <taxon>Alphaproteobacteria</taxon>
        <taxon>Rhodobacterales</taxon>
        <taxon>Roseobacteraceae</taxon>
        <taxon>Roseovarius</taxon>
    </lineage>
</organism>
<gene>
    <name evidence="3" type="ORF">RIdsm_00589</name>
    <name evidence="2" type="ORF">XM52_25490</name>
</gene>
<reference evidence="3 5" key="2">
    <citation type="submission" date="2018-08" db="EMBL/GenBank/DDBJ databases">
        <title>Genetic Globetrotter - A new plasmid hitch-hiking vast phylogenetic and geographic distances.</title>
        <authorList>
            <person name="Vollmers J."/>
            <person name="Petersen J."/>
        </authorList>
    </citation>
    <scope>NUCLEOTIDE SEQUENCE [LARGE SCALE GENOMIC DNA]</scope>
    <source>
        <strain evidence="3 5">DSM 26383</strain>
    </source>
</reference>
<dbReference type="Proteomes" id="UP000051401">
    <property type="component" value="Unassembled WGS sequence"/>
</dbReference>
<reference evidence="2 4" key="1">
    <citation type="submission" date="2015-04" db="EMBL/GenBank/DDBJ databases">
        <title>The draft genome sequence of Roseovarius indicus B108T.</title>
        <authorList>
            <person name="Li G."/>
            <person name="Lai Q."/>
            <person name="Shao Z."/>
            <person name="Yan P."/>
        </authorList>
    </citation>
    <scope>NUCLEOTIDE SEQUENCE [LARGE SCALE GENOMIC DNA]</scope>
    <source>
        <strain evidence="2 4">B108</strain>
    </source>
</reference>
<name>A0A0T5P1X8_9RHOB</name>
<dbReference type="OrthoDB" id="7831317at2"/>
<dbReference type="RefSeq" id="WP_057820921.1">
    <property type="nucleotide sequence ID" value="NZ_CP031598.1"/>
</dbReference>
<evidence type="ECO:0000259" key="1">
    <source>
        <dbReference type="Pfam" id="PF07179"/>
    </source>
</evidence>
<keyword evidence="4" id="KW-1185">Reference proteome</keyword>
<proteinExistence type="predicted"/>